<dbReference type="PROSITE" id="PS51257">
    <property type="entry name" value="PROKAR_LIPOPROTEIN"/>
    <property type="match status" value="1"/>
</dbReference>
<evidence type="ECO:0008006" key="3">
    <source>
        <dbReference type="Google" id="ProtNLM"/>
    </source>
</evidence>
<dbReference type="EMBL" id="FBWH01000022">
    <property type="protein sequence ID" value="CUX29260.1"/>
    <property type="molecule type" value="Genomic_DNA"/>
</dbReference>
<comment type="caution">
    <text evidence="1">The sequence shown here is derived from an EMBL/GenBank/DDBJ whole genome shotgun (WGS) entry which is preliminary data.</text>
</comment>
<keyword evidence="2" id="KW-1185">Reference proteome</keyword>
<accession>A0ABM9VF41</accession>
<evidence type="ECO:0000313" key="2">
    <source>
        <dbReference type="Proteomes" id="UP000191812"/>
    </source>
</evidence>
<organism evidence="1 2">
    <name type="scientific">Agrobacterium genomosp. 13 str. CFBP 6927</name>
    <dbReference type="NCBI Taxonomy" id="1183428"/>
    <lineage>
        <taxon>Bacteria</taxon>
        <taxon>Pseudomonadati</taxon>
        <taxon>Pseudomonadota</taxon>
        <taxon>Alphaproteobacteria</taxon>
        <taxon>Hyphomicrobiales</taxon>
        <taxon>Rhizobiaceae</taxon>
        <taxon>Rhizobium/Agrobacterium group</taxon>
        <taxon>Agrobacterium</taxon>
        <taxon>Agrobacterium tumefaciens complex</taxon>
    </lineage>
</organism>
<gene>
    <name evidence="1" type="ORF">AGR13a_Cc290052</name>
</gene>
<name>A0ABM9VF41_9HYPH</name>
<dbReference type="RefSeq" id="WP_080835704.1">
    <property type="nucleotide sequence ID" value="NZ_LT009756.1"/>
</dbReference>
<evidence type="ECO:0000313" key="1">
    <source>
        <dbReference type="EMBL" id="CUX29260.1"/>
    </source>
</evidence>
<sequence>MANLEMKTLTRTTLGLLALTLALTGCMSPEEQRRANLYQDGNTCANFGSHYGSQSYTQCMLQQQQRRDQQGLIAMETMRATSETSLNNMEMMRRLREGNKR</sequence>
<protein>
    <recommendedName>
        <fullName evidence="3">Lipoprotein</fullName>
    </recommendedName>
</protein>
<dbReference type="Proteomes" id="UP000191812">
    <property type="component" value="Unassembled WGS sequence"/>
</dbReference>
<proteinExistence type="predicted"/>
<reference evidence="1 2" key="1">
    <citation type="submission" date="2016-01" db="EMBL/GenBank/DDBJ databases">
        <authorList>
            <person name="Regsiter A."/>
            <person name="william w."/>
        </authorList>
    </citation>
    <scope>NUCLEOTIDE SEQUENCE [LARGE SCALE GENOMIC DNA]</scope>
    <source>
        <strain evidence="1 2">CFBP 6927</strain>
    </source>
</reference>